<evidence type="ECO:0000256" key="1">
    <source>
        <dbReference type="ARBA" id="ARBA00022576"/>
    </source>
</evidence>
<dbReference type="InterPro" id="IPR035466">
    <property type="entry name" value="GlmS/AgaS_SIS"/>
</dbReference>
<dbReference type="InterPro" id="IPR046348">
    <property type="entry name" value="SIS_dom_sf"/>
</dbReference>
<accession>A0A2C9CQ14</accession>
<keyword evidence="4" id="KW-0808">Transferase</keyword>
<dbReference type="PROSITE" id="PS51464">
    <property type="entry name" value="SIS"/>
    <property type="match status" value="1"/>
</dbReference>
<feature type="domain" description="SIS" evidence="3">
    <location>
        <begin position="29"/>
        <end position="188"/>
    </location>
</feature>
<evidence type="ECO:0000256" key="2">
    <source>
        <dbReference type="ARBA" id="ARBA00022737"/>
    </source>
</evidence>
<reference evidence="5" key="1">
    <citation type="submission" date="2017-09" db="EMBL/GenBank/DDBJ databases">
        <authorList>
            <person name="Varghese N."/>
            <person name="Submissions S."/>
        </authorList>
    </citation>
    <scope>NUCLEOTIDE SEQUENCE [LARGE SCALE GENOMIC DNA]</scope>
    <source>
        <strain evidence="5">C7</strain>
    </source>
</reference>
<dbReference type="GO" id="GO:1901135">
    <property type="term" value="P:carbohydrate derivative metabolic process"/>
    <property type="evidence" value="ECO:0007669"/>
    <property type="project" value="InterPro"/>
</dbReference>
<evidence type="ECO:0000259" key="3">
    <source>
        <dbReference type="PROSITE" id="PS51464"/>
    </source>
</evidence>
<dbReference type="CDD" id="cd05008">
    <property type="entry name" value="SIS_GlmS_GlmD_1"/>
    <property type="match status" value="1"/>
</dbReference>
<evidence type="ECO:0000313" key="4">
    <source>
        <dbReference type="EMBL" id="SOH93285.1"/>
    </source>
</evidence>
<keyword evidence="1 4" id="KW-0032">Aminotransferase</keyword>
<evidence type="ECO:0000313" key="5">
    <source>
        <dbReference type="Proteomes" id="UP000220034"/>
    </source>
</evidence>
<proteinExistence type="predicted"/>
<dbReference type="SUPFAM" id="SSF53697">
    <property type="entry name" value="SIS domain"/>
    <property type="match status" value="1"/>
</dbReference>
<name>A0A2C9CQ14_9RHOB</name>
<keyword evidence="2" id="KW-0677">Repeat</keyword>
<dbReference type="EMBL" id="OCTN01000001">
    <property type="protein sequence ID" value="SOH93285.1"/>
    <property type="molecule type" value="Genomic_DNA"/>
</dbReference>
<dbReference type="GO" id="GO:0097367">
    <property type="term" value="F:carbohydrate derivative binding"/>
    <property type="evidence" value="ECO:0007669"/>
    <property type="project" value="InterPro"/>
</dbReference>
<keyword evidence="5" id="KW-1185">Reference proteome</keyword>
<sequence>MTGLMRAETLEIPEAAARLDGSRAAITDIATRMRMLSPPALVSVARGSSDHAANSWKYAVEIGTGLPVASMGPSVASIYDTKLNVSGLAALAFSQSGASEDIVALSAALRDGGALTVAVTNTPSSPLAMACDHTIDLAAGPERAVAATKSYVNTLLAGLRLLAEWREDAALHAALDAAPDHLGQALVADEQITNALTVAPWAVMLGRGPGLGIARELALKAAECCTMPAIALSAAESLHGPVAAIGPDTAVIAVGHGAGMDSSLDTLSSYGIKPLRVATAPLHPMLDPLMALPTLYLSIEQAARARGHNPDAPTRLKKETVTR</sequence>
<dbReference type="PANTHER" id="PTHR10937:SF8">
    <property type="entry name" value="AMINOTRANSFERASE-RELATED"/>
    <property type="match status" value="1"/>
</dbReference>
<organism evidence="4 5">
    <name type="scientific">Pontivivens marinum</name>
    <dbReference type="NCBI Taxonomy" id="1690039"/>
    <lineage>
        <taxon>Bacteria</taxon>
        <taxon>Pseudomonadati</taxon>
        <taxon>Pseudomonadota</taxon>
        <taxon>Alphaproteobacteria</taxon>
        <taxon>Rhodobacterales</taxon>
        <taxon>Paracoccaceae</taxon>
        <taxon>Pontivivens</taxon>
    </lineage>
</organism>
<dbReference type="GO" id="GO:0008483">
    <property type="term" value="F:transaminase activity"/>
    <property type="evidence" value="ECO:0007669"/>
    <property type="project" value="UniProtKB-KW"/>
</dbReference>
<dbReference type="RefSeq" id="WP_097928800.1">
    <property type="nucleotide sequence ID" value="NZ_OCTN01000001.1"/>
</dbReference>
<dbReference type="Gene3D" id="3.40.50.10490">
    <property type="entry name" value="Glucose-6-phosphate isomerase like protein, domain 1"/>
    <property type="match status" value="2"/>
</dbReference>
<dbReference type="OrthoDB" id="9761808at2"/>
<dbReference type="PANTHER" id="PTHR10937">
    <property type="entry name" value="GLUCOSAMINE--FRUCTOSE-6-PHOSPHATE AMINOTRANSFERASE, ISOMERIZING"/>
    <property type="match status" value="1"/>
</dbReference>
<dbReference type="AlphaFoldDB" id="A0A2C9CQ14"/>
<dbReference type="InterPro" id="IPR001347">
    <property type="entry name" value="SIS_dom"/>
</dbReference>
<gene>
    <name evidence="4" type="ORF">SAMN06273572_1011141</name>
</gene>
<dbReference type="Proteomes" id="UP000220034">
    <property type="component" value="Unassembled WGS sequence"/>
</dbReference>
<protein>
    <submittedName>
        <fullName evidence="4">Glucosamine--fructose-6-phosphate aminotransferase (Isomerizing)</fullName>
    </submittedName>
</protein>
<dbReference type="Pfam" id="PF01380">
    <property type="entry name" value="SIS"/>
    <property type="match status" value="1"/>
</dbReference>